<dbReference type="SUPFAM" id="SSF53649">
    <property type="entry name" value="Alkaline phosphatase-like"/>
    <property type="match status" value="1"/>
</dbReference>
<organism evidence="11 12">
    <name type="scientific">Candidatus Alistipes avicola</name>
    <dbReference type="NCBI Taxonomy" id="2838432"/>
    <lineage>
        <taxon>Bacteria</taxon>
        <taxon>Pseudomonadati</taxon>
        <taxon>Bacteroidota</taxon>
        <taxon>Bacteroidia</taxon>
        <taxon>Bacteroidales</taxon>
        <taxon>Rikenellaceae</taxon>
        <taxon>Alistipes</taxon>
    </lineage>
</organism>
<dbReference type="InterPro" id="IPR058130">
    <property type="entry name" value="PEA_transf_C"/>
</dbReference>
<protein>
    <submittedName>
        <fullName evidence="11">Lipid A phosphoethanolamine transferase</fullName>
    </submittedName>
</protein>
<dbReference type="InterPro" id="IPR012549">
    <property type="entry name" value="EptA-like_N"/>
</dbReference>
<accession>A0A9D2IDI8</accession>
<keyword evidence="2" id="KW-1003">Cell membrane</keyword>
<dbReference type="Gene3D" id="3.40.720.10">
    <property type="entry name" value="Alkaline Phosphatase, subunit A"/>
    <property type="match status" value="1"/>
</dbReference>
<dbReference type="GO" id="GO:0009244">
    <property type="term" value="P:lipopolysaccharide core region biosynthetic process"/>
    <property type="evidence" value="ECO:0007669"/>
    <property type="project" value="TreeGrafter"/>
</dbReference>
<dbReference type="Proteomes" id="UP000824259">
    <property type="component" value="Unassembled WGS sequence"/>
</dbReference>
<dbReference type="AlphaFoldDB" id="A0A9D2IDI8"/>
<name>A0A9D2IDI8_9BACT</name>
<dbReference type="Pfam" id="PF00884">
    <property type="entry name" value="Sulfatase"/>
    <property type="match status" value="1"/>
</dbReference>
<sequence length="565" mass="65480">MGNQRNKGRTKRHSILLAIYFVILLVIPNLILIYTEPLSIWSAEASLFLPMGFYLMWSVALKRSGIMIWIAFPIIILCAFQIILLYLFGNSVIATDMFTNVLTTNPGEAGELLSNIYPSIIIVCILYLPLLWLASREIVQKNRLSHTARKNIALIGFSFFLLGVLLLIPAYRVSEDKRVMKTDIFPVNVMHNIYLCASEFRKTSRFEKTSAQFSYRAHRTARSSKREIYVYIIGEAARAENWQIYGYERETTPRLAQMEDLVVFRNTVTQSNTTHKSVPLILSSVCTDEHEELFRRKGLPALFNEVGFKTWFITNQRPQGAMIDKLARDADSILFLPEPRYDMQLLETMRKIVEEDSQDDLLFILHCYGSHFSYHQRYPREFARFLPDDDVAITKRNLQKIVNAYDNSILYTDYFLSELIGYLRSLENDCCALLYCADHGEDLFDDDRGRFLHASPTTTFHQLYIANLAWFSPSYCREFPDKVEAARQNTMAPATTHSMFQTIADMASIEGDYLNSSYSFVSDDFDYEAPRRYLNDHNRAVPFPKTGLTEEDLENFRRRGVFFKN</sequence>
<keyword evidence="7 8" id="KW-0472">Membrane</keyword>
<feature type="transmembrane region" description="Helical" evidence="8">
    <location>
        <begin position="151"/>
        <end position="171"/>
    </location>
</feature>
<keyword evidence="5 8" id="KW-0812">Transmembrane</keyword>
<evidence type="ECO:0000256" key="8">
    <source>
        <dbReference type="SAM" id="Phobius"/>
    </source>
</evidence>
<comment type="subcellular location">
    <subcellularLocation>
        <location evidence="1">Cell inner membrane</location>
        <topology evidence="1">Multi-pass membrane protein</topology>
    </subcellularLocation>
</comment>
<dbReference type="PANTHER" id="PTHR30443">
    <property type="entry name" value="INNER MEMBRANE PROTEIN"/>
    <property type="match status" value="1"/>
</dbReference>
<feature type="domain" description="Phosphoethanolamine transferase N-terminal" evidence="10">
    <location>
        <begin position="90"/>
        <end position="169"/>
    </location>
</feature>
<keyword evidence="3" id="KW-0997">Cell inner membrane</keyword>
<reference evidence="11" key="2">
    <citation type="submission" date="2021-04" db="EMBL/GenBank/DDBJ databases">
        <authorList>
            <person name="Gilroy R."/>
        </authorList>
    </citation>
    <scope>NUCLEOTIDE SEQUENCE</scope>
    <source>
        <strain evidence="11">CHK169-11906</strain>
    </source>
</reference>
<evidence type="ECO:0000259" key="9">
    <source>
        <dbReference type="Pfam" id="PF00884"/>
    </source>
</evidence>
<evidence type="ECO:0000256" key="2">
    <source>
        <dbReference type="ARBA" id="ARBA00022475"/>
    </source>
</evidence>
<feature type="transmembrane region" description="Helical" evidence="8">
    <location>
        <begin position="66"/>
        <end position="88"/>
    </location>
</feature>
<dbReference type="InterPro" id="IPR040423">
    <property type="entry name" value="PEA_transferase"/>
</dbReference>
<dbReference type="InterPro" id="IPR017850">
    <property type="entry name" value="Alkaline_phosphatase_core_sf"/>
</dbReference>
<dbReference type="CDD" id="cd16017">
    <property type="entry name" value="LptA"/>
    <property type="match status" value="1"/>
</dbReference>
<gene>
    <name evidence="11" type="ORF">H9779_03225</name>
</gene>
<dbReference type="GO" id="GO:0016776">
    <property type="term" value="F:phosphotransferase activity, phosphate group as acceptor"/>
    <property type="evidence" value="ECO:0007669"/>
    <property type="project" value="TreeGrafter"/>
</dbReference>
<evidence type="ECO:0000256" key="1">
    <source>
        <dbReference type="ARBA" id="ARBA00004429"/>
    </source>
</evidence>
<feature type="domain" description="Sulfatase N-terminal" evidence="9">
    <location>
        <begin position="229"/>
        <end position="506"/>
    </location>
</feature>
<keyword evidence="6 8" id="KW-1133">Transmembrane helix</keyword>
<feature type="transmembrane region" description="Helical" evidence="8">
    <location>
        <begin position="15"/>
        <end position="34"/>
    </location>
</feature>
<dbReference type="Pfam" id="PF08019">
    <property type="entry name" value="EptA_B_N"/>
    <property type="match status" value="1"/>
</dbReference>
<evidence type="ECO:0000256" key="6">
    <source>
        <dbReference type="ARBA" id="ARBA00022989"/>
    </source>
</evidence>
<dbReference type="GO" id="GO:0005886">
    <property type="term" value="C:plasma membrane"/>
    <property type="evidence" value="ECO:0007669"/>
    <property type="project" value="UniProtKB-SubCell"/>
</dbReference>
<feature type="transmembrane region" description="Helical" evidence="8">
    <location>
        <begin position="116"/>
        <end position="139"/>
    </location>
</feature>
<evidence type="ECO:0000256" key="4">
    <source>
        <dbReference type="ARBA" id="ARBA00022679"/>
    </source>
</evidence>
<evidence type="ECO:0000256" key="3">
    <source>
        <dbReference type="ARBA" id="ARBA00022519"/>
    </source>
</evidence>
<evidence type="ECO:0000313" key="11">
    <source>
        <dbReference type="EMBL" id="HJA98596.1"/>
    </source>
</evidence>
<dbReference type="InterPro" id="IPR000917">
    <property type="entry name" value="Sulfatase_N"/>
</dbReference>
<evidence type="ECO:0000256" key="7">
    <source>
        <dbReference type="ARBA" id="ARBA00023136"/>
    </source>
</evidence>
<comment type="caution">
    <text evidence="11">The sequence shown here is derived from an EMBL/GenBank/DDBJ whole genome shotgun (WGS) entry which is preliminary data.</text>
</comment>
<dbReference type="PANTHER" id="PTHR30443:SF0">
    <property type="entry name" value="PHOSPHOETHANOLAMINE TRANSFERASE EPTA"/>
    <property type="match status" value="1"/>
</dbReference>
<dbReference type="EMBL" id="DWYR01000009">
    <property type="protein sequence ID" value="HJA98596.1"/>
    <property type="molecule type" value="Genomic_DNA"/>
</dbReference>
<reference evidence="11" key="1">
    <citation type="journal article" date="2021" name="PeerJ">
        <title>Extensive microbial diversity within the chicken gut microbiome revealed by metagenomics and culture.</title>
        <authorList>
            <person name="Gilroy R."/>
            <person name="Ravi A."/>
            <person name="Getino M."/>
            <person name="Pursley I."/>
            <person name="Horton D.L."/>
            <person name="Alikhan N.F."/>
            <person name="Baker D."/>
            <person name="Gharbi K."/>
            <person name="Hall N."/>
            <person name="Watson M."/>
            <person name="Adriaenssens E.M."/>
            <person name="Foster-Nyarko E."/>
            <person name="Jarju S."/>
            <person name="Secka A."/>
            <person name="Antonio M."/>
            <person name="Oren A."/>
            <person name="Chaudhuri R.R."/>
            <person name="La Ragione R."/>
            <person name="Hildebrand F."/>
            <person name="Pallen M.J."/>
        </authorList>
    </citation>
    <scope>NUCLEOTIDE SEQUENCE</scope>
    <source>
        <strain evidence="11">CHK169-11906</strain>
    </source>
</reference>
<evidence type="ECO:0000313" key="12">
    <source>
        <dbReference type="Proteomes" id="UP000824259"/>
    </source>
</evidence>
<proteinExistence type="predicted"/>
<keyword evidence="4 11" id="KW-0808">Transferase</keyword>
<evidence type="ECO:0000259" key="10">
    <source>
        <dbReference type="Pfam" id="PF08019"/>
    </source>
</evidence>
<evidence type="ECO:0000256" key="5">
    <source>
        <dbReference type="ARBA" id="ARBA00022692"/>
    </source>
</evidence>
<feature type="transmembrane region" description="Helical" evidence="8">
    <location>
        <begin position="40"/>
        <end position="59"/>
    </location>
</feature>